<evidence type="ECO:0000256" key="9">
    <source>
        <dbReference type="ARBA" id="ARBA00023157"/>
    </source>
</evidence>
<comment type="subcellular location">
    <subcellularLocation>
        <location evidence="1">Secreted</location>
    </subcellularLocation>
</comment>
<evidence type="ECO:0000259" key="12">
    <source>
        <dbReference type="SMART" id="SM00199"/>
    </source>
</evidence>
<comment type="similarity">
    <text evidence="2">Belongs to the intercrine alpha (chemokine CxC) family.</text>
</comment>
<keyword evidence="8" id="KW-0339">Growth factor</keyword>
<evidence type="ECO:0000256" key="2">
    <source>
        <dbReference type="ARBA" id="ARBA00010665"/>
    </source>
</evidence>
<evidence type="ECO:0000256" key="10">
    <source>
        <dbReference type="ARBA" id="ARBA00033206"/>
    </source>
</evidence>
<dbReference type="PANTHER" id="PTHR12015">
    <property type="entry name" value="SMALL INDUCIBLE CYTOKINE A"/>
    <property type="match status" value="1"/>
</dbReference>
<accession>A0A2U9NL48</accession>
<dbReference type="CTD" id="6387"/>
<dbReference type="GO" id="GO:0006952">
    <property type="term" value="P:defense response"/>
    <property type="evidence" value="ECO:0007669"/>
    <property type="project" value="InterPro"/>
</dbReference>
<feature type="chain" id="PRO_5016022214" description="Stromal cell-derived factor 1" evidence="11">
    <location>
        <begin position="19"/>
        <end position="94"/>
    </location>
</feature>
<dbReference type="InterPro" id="IPR039809">
    <property type="entry name" value="Chemokine_b/g/d"/>
</dbReference>
<dbReference type="InterPro" id="IPR033899">
    <property type="entry name" value="CXC_Chemokine_domain"/>
</dbReference>
<keyword evidence="9" id="KW-1015">Disulfide bond</keyword>
<feature type="domain" description="Chemokine interleukin-8-like" evidence="12">
    <location>
        <begin position="30"/>
        <end position="88"/>
    </location>
</feature>
<dbReference type="GO" id="GO:0006955">
    <property type="term" value="P:immune response"/>
    <property type="evidence" value="ECO:0007669"/>
    <property type="project" value="InterPro"/>
</dbReference>
<evidence type="ECO:0000256" key="7">
    <source>
        <dbReference type="ARBA" id="ARBA00022729"/>
    </source>
</evidence>
<evidence type="ECO:0000256" key="1">
    <source>
        <dbReference type="ARBA" id="ARBA00004613"/>
    </source>
</evidence>
<evidence type="ECO:0000256" key="4">
    <source>
        <dbReference type="ARBA" id="ARBA00022500"/>
    </source>
</evidence>
<dbReference type="GO" id="GO:0008083">
    <property type="term" value="F:growth factor activity"/>
    <property type="evidence" value="ECO:0007669"/>
    <property type="project" value="UniProtKB-KW"/>
</dbReference>
<dbReference type="Pfam" id="PF00048">
    <property type="entry name" value="IL8"/>
    <property type="match status" value="1"/>
</dbReference>
<keyword evidence="6" id="KW-0964">Secreted</keyword>
<dbReference type="SMART" id="SM00199">
    <property type="entry name" value="SCY"/>
    <property type="match status" value="1"/>
</dbReference>
<dbReference type="EMBL" id="MH329983">
    <property type="protein sequence ID" value="AWT24650.1"/>
    <property type="molecule type" value="mRNA"/>
</dbReference>
<dbReference type="InterPro" id="IPR036048">
    <property type="entry name" value="Interleukin_8-like_sf"/>
</dbReference>
<evidence type="ECO:0000256" key="3">
    <source>
        <dbReference type="ARBA" id="ARBA00016440"/>
    </source>
</evidence>
<dbReference type="GeneID" id="122789372"/>
<evidence type="ECO:0000256" key="11">
    <source>
        <dbReference type="SAM" id="SignalP"/>
    </source>
</evidence>
<dbReference type="GO" id="GO:0005615">
    <property type="term" value="C:extracellular space"/>
    <property type="evidence" value="ECO:0007669"/>
    <property type="project" value="UniProtKB-KW"/>
</dbReference>
<dbReference type="SUPFAM" id="SSF54117">
    <property type="entry name" value="Interleukin 8-like chemokines"/>
    <property type="match status" value="1"/>
</dbReference>
<feature type="signal peptide" evidence="11">
    <location>
        <begin position="1"/>
        <end position="18"/>
    </location>
</feature>
<dbReference type="PANTHER" id="PTHR12015:SF193">
    <property type="entry name" value="STROMAL CELL-DERIVED FACTOR 1"/>
    <property type="match status" value="1"/>
</dbReference>
<evidence type="ECO:0000256" key="5">
    <source>
        <dbReference type="ARBA" id="ARBA00022514"/>
    </source>
</evidence>
<dbReference type="CDD" id="cd00273">
    <property type="entry name" value="Chemokine_CXC"/>
    <property type="match status" value="1"/>
</dbReference>
<evidence type="ECO:0000256" key="8">
    <source>
        <dbReference type="ARBA" id="ARBA00023030"/>
    </source>
</evidence>
<reference evidence="13" key="1">
    <citation type="journal article" date="2018" name="Genome Biol. Evol.">
        <title>A Comparative View on Sex Differentiation and Gametogenesis Genes in Lungfish and Coelacanths.</title>
        <authorList>
            <person name="Biscotti M.A."/>
            <person name="Adolfi M.C."/>
            <person name="Barucca M."/>
            <person name="Forconi M."/>
            <person name="Pallavicini A."/>
            <person name="Gerdol M."/>
            <person name="Canapa A."/>
            <person name="Schartl M."/>
        </authorList>
    </citation>
    <scope>NUCLEOTIDE SEQUENCE</scope>
</reference>
<protein>
    <recommendedName>
        <fullName evidence="3">Stromal cell-derived factor 1</fullName>
    </recommendedName>
    <alternativeName>
        <fullName evidence="10">C-X-C motif chemokine 12</fullName>
    </alternativeName>
</protein>
<dbReference type="InterPro" id="IPR001811">
    <property type="entry name" value="Chemokine_IL8-like_dom"/>
</dbReference>
<name>A0A2U9NL48_PROAN</name>
<dbReference type="GO" id="GO:0008009">
    <property type="term" value="F:chemokine activity"/>
    <property type="evidence" value="ECO:0007669"/>
    <property type="project" value="InterPro"/>
</dbReference>
<organism evidence="13">
    <name type="scientific">Protopterus annectens</name>
    <name type="common">African lungfish</name>
    <dbReference type="NCBI Taxonomy" id="7888"/>
    <lineage>
        <taxon>Eukaryota</taxon>
        <taxon>Metazoa</taxon>
        <taxon>Chordata</taxon>
        <taxon>Craniata</taxon>
        <taxon>Vertebrata</taxon>
        <taxon>Euteleostomi</taxon>
        <taxon>Dipnomorpha</taxon>
        <taxon>Ceratodontiformes</taxon>
        <taxon>Lepidosirenoidei</taxon>
        <taxon>Protopteridae</taxon>
        <taxon>Protopterus</taxon>
    </lineage>
</organism>
<evidence type="ECO:0000313" key="13">
    <source>
        <dbReference type="EMBL" id="AWT24650.1"/>
    </source>
</evidence>
<evidence type="ECO:0000256" key="6">
    <source>
        <dbReference type="ARBA" id="ARBA00022525"/>
    </source>
</evidence>
<keyword evidence="5" id="KW-0202">Cytokine</keyword>
<dbReference type="RefSeq" id="XP_043912703.1">
    <property type="nucleotide sequence ID" value="XM_044056768.1"/>
</dbReference>
<dbReference type="Gene3D" id="2.40.50.40">
    <property type="match status" value="1"/>
</dbReference>
<dbReference type="AlphaFoldDB" id="A0A2U9NL48"/>
<proteinExistence type="evidence at transcript level"/>
<keyword evidence="7 11" id="KW-0732">Signal</keyword>
<sequence>MEFKIVVLSLVVIGAVVCFTPSHEKPMSLTQRCRCRYFDSGVYKHQIKQLKIINNGNCPIQVLATLKSNKQVCLNPETKWLKTYIDKALGNNAK</sequence>
<keyword evidence="4" id="KW-0145">Chemotaxis</keyword>